<dbReference type="InterPro" id="IPR001537">
    <property type="entry name" value="SpoU_MeTrfase"/>
</dbReference>
<dbReference type="GO" id="GO:0030488">
    <property type="term" value="P:tRNA methylation"/>
    <property type="evidence" value="ECO:0007669"/>
    <property type="project" value="InterPro"/>
</dbReference>
<name>A0A9X8HH52_APHAT</name>
<gene>
    <name evidence="12" type="ORF">DYB28_004345</name>
</gene>
<accession>A0A9X8HH52</accession>
<evidence type="ECO:0000259" key="11">
    <source>
        <dbReference type="Pfam" id="PF00588"/>
    </source>
</evidence>
<evidence type="ECO:0000256" key="6">
    <source>
        <dbReference type="ARBA" id="ARBA00093266"/>
    </source>
</evidence>
<dbReference type="GO" id="GO:0003723">
    <property type="term" value="F:RNA binding"/>
    <property type="evidence" value="ECO:0007669"/>
    <property type="project" value="UniProtKB-KW"/>
</dbReference>
<keyword evidence="1" id="KW-0489">Methyltransferase</keyword>
<evidence type="ECO:0000256" key="2">
    <source>
        <dbReference type="ARBA" id="ARBA00022679"/>
    </source>
</evidence>
<dbReference type="Proteomes" id="UP000275652">
    <property type="component" value="Unassembled WGS sequence"/>
</dbReference>
<keyword evidence="4" id="KW-0694">RNA-binding</keyword>
<evidence type="ECO:0000256" key="1">
    <source>
        <dbReference type="ARBA" id="ARBA00022603"/>
    </source>
</evidence>
<comment type="caution">
    <text evidence="12">The sequence shown here is derived from an EMBL/GenBank/DDBJ whole genome shotgun (WGS) entry which is preliminary data.</text>
</comment>
<dbReference type="SUPFAM" id="SSF75217">
    <property type="entry name" value="alpha/beta knot"/>
    <property type="match status" value="1"/>
</dbReference>
<dbReference type="Gene3D" id="3.40.1280.10">
    <property type="match status" value="1"/>
</dbReference>
<protein>
    <recommendedName>
        <fullName evidence="9">tRNA (guanosine(18)-2'-O)-methyltransferase TARBP1</fullName>
        <ecNumber evidence="8">2.1.1.34</ecNumber>
    </recommendedName>
    <alternativeName>
        <fullName evidence="10">TAR RNA-binding protein 1</fullName>
    </alternativeName>
</protein>
<organism evidence="12 13">
    <name type="scientific">Aphanomyces astaci</name>
    <name type="common">Crayfish plague agent</name>
    <dbReference type="NCBI Taxonomy" id="112090"/>
    <lineage>
        <taxon>Eukaryota</taxon>
        <taxon>Sar</taxon>
        <taxon>Stramenopiles</taxon>
        <taxon>Oomycota</taxon>
        <taxon>Saprolegniomycetes</taxon>
        <taxon>Saprolegniales</taxon>
        <taxon>Verrucalvaceae</taxon>
        <taxon>Aphanomyces</taxon>
    </lineage>
</organism>
<dbReference type="InterPro" id="IPR044748">
    <property type="entry name" value="Trm3/TARBP1_C"/>
</dbReference>
<sequence>MPGSATTTLLTYLGAVQEAIFGDSTRGNSPDALVAMLAVFSELDRPPSPLLAADGLQVLRFIVHAHVLQSFPKIMTSLVPILQRILFEFTVPPQALPLEVVARYLLLFPTEHIQQHQAAFAAYMAPLEPAIHDALAVYFENPATLSTAALTRVVLSAPPSVVPSMAVLWSATPLNAHVCRLFQQLHSSTLATADIKAMVTTQLPPAYFSQGVALAFPSPSSAVFRPDDLPDQLAVVYVLTHIALHAMKIQGDCAPGHTLNTILVAAVAAIDDASPHDATFVVECLHLVAHEAPFLMDSLSVFDPQVLVPQLLGLTLRKPTTTTAYTQQFVLAKYAVLSSLLSTCWALPPTLLQAILDTTLDALPTAGNDPLVLEHMVHVIRMVLPFTVFNLPTDDDKQNHLDDVFSQVWTAYADSRKPNSLTHAVIQCVFQPRLMPLVDSHHPPALKERFVRFVVLAFLEDAPVACHGLVDKLTTALLELQLKPEYQIPQMVNSDGFGRQLRSWQALCVLSRFVQAHTVDRIHELLWHKSFLNHNLPQIRYFIELFAMRVAVAFPKSSFPHIQALLQNVHLMPQLSASLLLVRVASVSLRLLPVDDTPQLHLDTLLLMVPWLNSTHGHTRTIVQFVALTLLPYFLAKEATASTVQFLQPTLRYLSTNKECKRMFRRQTDQMATFEPEKECTLAGLLMGTLNEFDEIVPISIVEQIKESLSASFAQFLKEDRRHGGQYQASVAGGLVLPSSAQEAPPPSSFSSSLEVPVGDDDQVIVQRKIDPNATAFLDELLAQTQAESLRDKQVNARRRRHQPVVVCASLVDKLPNVAGLARTCEIFNASKLLIPNMAMTHDILFRQISVTANKWVDMEEVPPSNVRSYLHRMKQQGYTVVALEQTSSSACLSTFAFPERCVIVLGNEKEGIPVDILQAVDLCVEIPQMGVIRSLNVHVSGAILLWNYTQQRLLARQGTPTTLLP</sequence>
<dbReference type="InterPro" id="IPR045330">
    <property type="entry name" value="TRM3/TARBP1"/>
</dbReference>
<dbReference type="EC" id="2.1.1.34" evidence="8"/>
<comment type="function">
    <text evidence="7">S-adenosyl-L-methionine-dependent 2'-O-ribose methyltransferase that catalyzes the formation of 2'-O-methylguanosine at position 18 (Gm18) in a subset of tRNA. Selectively mediates Gm18 methylation of tRNAGln-TTG/CTG and tRNASer-TGA/GCT. Gm18 modification can enhance the stability of modified tRNAs.</text>
</comment>
<evidence type="ECO:0000256" key="3">
    <source>
        <dbReference type="ARBA" id="ARBA00022691"/>
    </source>
</evidence>
<dbReference type="GO" id="GO:0141100">
    <property type="term" value="F:tRNA (guanine(18)-2'-O)-methyltransferase activity"/>
    <property type="evidence" value="ECO:0007669"/>
    <property type="project" value="UniProtKB-EC"/>
</dbReference>
<feature type="domain" description="tRNA/rRNA methyltransferase SpoU type" evidence="11">
    <location>
        <begin position="805"/>
        <end position="947"/>
    </location>
</feature>
<dbReference type="FunFam" id="3.40.1280.10:FF:000010">
    <property type="entry name" value="probable methyltransferase TARBP1"/>
    <property type="match status" value="1"/>
</dbReference>
<dbReference type="EMBL" id="QUTI01006094">
    <property type="protein sequence ID" value="RLO13450.1"/>
    <property type="molecule type" value="Genomic_DNA"/>
</dbReference>
<keyword evidence="2" id="KW-0808">Transferase</keyword>
<comment type="catalytic activity">
    <reaction evidence="6">
        <text>guanosine(18) in tRNA + S-adenosyl-L-methionine = 2'-O-methylguanosine(18) in tRNA + S-adenosyl-L-homocysteine + H(+)</text>
        <dbReference type="Rhea" id="RHEA:20077"/>
        <dbReference type="Rhea" id="RHEA-COMP:10190"/>
        <dbReference type="Rhea" id="RHEA-COMP:10192"/>
        <dbReference type="ChEBI" id="CHEBI:15378"/>
        <dbReference type="ChEBI" id="CHEBI:57856"/>
        <dbReference type="ChEBI" id="CHEBI:59789"/>
        <dbReference type="ChEBI" id="CHEBI:74269"/>
        <dbReference type="ChEBI" id="CHEBI:74445"/>
        <dbReference type="EC" id="2.1.1.34"/>
    </reaction>
    <physiologicalReaction direction="left-to-right" evidence="6">
        <dbReference type="Rhea" id="RHEA:20078"/>
    </physiologicalReaction>
</comment>
<dbReference type="CDD" id="cd18091">
    <property type="entry name" value="SpoU-like_TRM3-like"/>
    <property type="match status" value="1"/>
</dbReference>
<dbReference type="PANTHER" id="PTHR12029">
    <property type="entry name" value="RNA METHYLTRANSFERASE"/>
    <property type="match status" value="1"/>
</dbReference>
<dbReference type="Pfam" id="PF00588">
    <property type="entry name" value="SpoU_methylase"/>
    <property type="match status" value="1"/>
</dbReference>
<proteinExistence type="predicted"/>
<evidence type="ECO:0000313" key="13">
    <source>
        <dbReference type="Proteomes" id="UP000275652"/>
    </source>
</evidence>
<dbReference type="InterPro" id="IPR029028">
    <property type="entry name" value="Alpha/beta_knot_MTases"/>
</dbReference>
<keyword evidence="5" id="KW-0007">Acetylation</keyword>
<evidence type="ECO:0000313" key="12">
    <source>
        <dbReference type="EMBL" id="RLO13450.1"/>
    </source>
</evidence>
<dbReference type="InterPro" id="IPR029026">
    <property type="entry name" value="tRNA_m1G_MTases_N"/>
</dbReference>
<dbReference type="AlphaFoldDB" id="A0A9X8HH52"/>
<evidence type="ECO:0000256" key="9">
    <source>
        <dbReference type="ARBA" id="ARBA00093636"/>
    </source>
</evidence>
<evidence type="ECO:0000256" key="5">
    <source>
        <dbReference type="ARBA" id="ARBA00022990"/>
    </source>
</evidence>
<evidence type="ECO:0000256" key="7">
    <source>
        <dbReference type="ARBA" id="ARBA00093361"/>
    </source>
</evidence>
<keyword evidence="3" id="KW-0949">S-adenosyl-L-methionine</keyword>
<evidence type="ECO:0000256" key="10">
    <source>
        <dbReference type="ARBA" id="ARBA00093656"/>
    </source>
</evidence>
<evidence type="ECO:0000256" key="8">
    <source>
        <dbReference type="ARBA" id="ARBA00093594"/>
    </source>
</evidence>
<dbReference type="PANTHER" id="PTHR12029:SF11">
    <property type="entry name" value="METHYLTRANSFERASE TARBP1-RELATED"/>
    <property type="match status" value="1"/>
</dbReference>
<evidence type="ECO:0000256" key="4">
    <source>
        <dbReference type="ARBA" id="ARBA00022884"/>
    </source>
</evidence>
<reference evidence="12 13" key="1">
    <citation type="journal article" date="2018" name="J. Invertebr. Pathol.">
        <title>New genotyping method for the causative agent of crayfish plague (Aphanomyces astaci) based on whole genome data.</title>
        <authorList>
            <person name="Minardi D."/>
            <person name="Studholme D.J."/>
            <person name="van der Giezen M."/>
            <person name="Pretto T."/>
            <person name="Oidtmann B."/>
        </authorList>
    </citation>
    <scope>NUCLEOTIDE SEQUENCE [LARGE SCALE GENOMIC DNA]</scope>
    <source>
        <strain evidence="12 13">KB13</strain>
    </source>
</reference>